<dbReference type="GO" id="GO:0038023">
    <property type="term" value="F:signaling receptor activity"/>
    <property type="evidence" value="ECO:0007669"/>
    <property type="project" value="TreeGrafter"/>
</dbReference>
<keyword evidence="4 7" id="KW-1133">Transmembrane helix</keyword>
<feature type="binding site" evidence="6">
    <location>
        <position position="286"/>
    </location>
    <ligand>
        <name>Zn(2+)</name>
        <dbReference type="ChEBI" id="CHEBI:29105"/>
    </ligand>
</feature>
<evidence type="ECO:0000256" key="4">
    <source>
        <dbReference type="ARBA" id="ARBA00022989"/>
    </source>
</evidence>
<name>A0A6A6T9B9_9PLEO</name>
<evidence type="ECO:0000256" key="2">
    <source>
        <dbReference type="ARBA" id="ARBA00007018"/>
    </source>
</evidence>
<dbReference type="GO" id="GO:0046872">
    <property type="term" value="F:metal ion binding"/>
    <property type="evidence" value="ECO:0007669"/>
    <property type="project" value="UniProtKB-KW"/>
</dbReference>
<feature type="transmembrane region" description="Helical" evidence="7">
    <location>
        <begin position="250"/>
        <end position="268"/>
    </location>
</feature>
<evidence type="ECO:0000313" key="8">
    <source>
        <dbReference type="EMBL" id="KAF2655458.1"/>
    </source>
</evidence>
<dbReference type="Pfam" id="PF03006">
    <property type="entry name" value="HlyIII"/>
    <property type="match status" value="1"/>
</dbReference>
<dbReference type="GO" id="GO:0016020">
    <property type="term" value="C:membrane"/>
    <property type="evidence" value="ECO:0007669"/>
    <property type="project" value="UniProtKB-SubCell"/>
</dbReference>
<protein>
    <submittedName>
        <fullName evidence="8">HlyIII-domain-containing protein</fullName>
    </submittedName>
</protein>
<organism evidence="8 9">
    <name type="scientific">Lophiostoma macrostomum CBS 122681</name>
    <dbReference type="NCBI Taxonomy" id="1314788"/>
    <lineage>
        <taxon>Eukaryota</taxon>
        <taxon>Fungi</taxon>
        <taxon>Dikarya</taxon>
        <taxon>Ascomycota</taxon>
        <taxon>Pezizomycotina</taxon>
        <taxon>Dothideomycetes</taxon>
        <taxon>Pleosporomycetidae</taxon>
        <taxon>Pleosporales</taxon>
        <taxon>Lophiostomataceae</taxon>
        <taxon>Lophiostoma</taxon>
    </lineage>
</organism>
<keyword evidence="6" id="KW-0479">Metal-binding</keyword>
<dbReference type="OrthoDB" id="529367at2759"/>
<sequence length="312" mass="35679">MASLALALRRPHLLFRKTTSSKPEQKDVVDQDSSLIETRLCTYEELPEWYQDNAYVRTSYRPVSNSYNKCIHSLSYLHNETLNIYTHLIPALALAFALPTLQLHISWIYATAPWMDRFMLTLTPMATLLTLSLSSTYHTLMNHSSCVSASCLLMDYTGILTLILASFISGIYVGFYDSHFHQRLYWTMILTLISTSCLFVLHPRLQGPVYRAHRTTAFILTALSGFAPVIHGCIHYGFGEAFWRKGVMWWLVEGLWYGVGAYFFATRVPESLPWAKSKFDVLGSSHQIFHICVLLGAACHCWGVWWAWRCAV</sequence>
<feature type="transmembrane region" description="Helical" evidence="7">
    <location>
        <begin position="184"/>
        <end position="205"/>
    </location>
</feature>
<comment type="similarity">
    <text evidence="2">Belongs to the ADIPOR family.</text>
</comment>
<evidence type="ECO:0000256" key="3">
    <source>
        <dbReference type="ARBA" id="ARBA00022692"/>
    </source>
</evidence>
<dbReference type="PANTHER" id="PTHR20855">
    <property type="entry name" value="ADIPOR/PROGESTIN RECEPTOR-RELATED"/>
    <property type="match status" value="1"/>
</dbReference>
<keyword evidence="9" id="KW-1185">Reference proteome</keyword>
<feature type="transmembrane region" description="Helical" evidence="7">
    <location>
        <begin position="152"/>
        <end position="172"/>
    </location>
</feature>
<dbReference type="PANTHER" id="PTHR20855:SF52">
    <property type="entry name" value="ADIPONECTIN RECEPTOR PROTEIN"/>
    <property type="match status" value="1"/>
</dbReference>
<dbReference type="Proteomes" id="UP000799324">
    <property type="component" value="Unassembled WGS sequence"/>
</dbReference>
<proteinExistence type="inferred from homology"/>
<evidence type="ECO:0000313" key="9">
    <source>
        <dbReference type="Proteomes" id="UP000799324"/>
    </source>
</evidence>
<keyword evidence="5 7" id="KW-0472">Membrane</keyword>
<reference evidence="8" key="1">
    <citation type="journal article" date="2020" name="Stud. Mycol.">
        <title>101 Dothideomycetes genomes: a test case for predicting lifestyles and emergence of pathogens.</title>
        <authorList>
            <person name="Haridas S."/>
            <person name="Albert R."/>
            <person name="Binder M."/>
            <person name="Bloem J."/>
            <person name="Labutti K."/>
            <person name="Salamov A."/>
            <person name="Andreopoulos B."/>
            <person name="Baker S."/>
            <person name="Barry K."/>
            <person name="Bills G."/>
            <person name="Bluhm B."/>
            <person name="Cannon C."/>
            <person name="Castanera R."/>
            <person name="Culley D."/>
            <person name="Daum C."/>
            <person name="Ezra D."/>
            <person name="Gonzalez J."/>
            <person name="Henrissat B."/>
            <person name="Kuo A."/>
            <person name="Liang C."/>
            <person name="Lipzen A."/>
            <person name="Lutzoni F."/>
            <person name="Magnuson J."/>
            <person name="Mondo S."/>
            <person name="Nolan M."/>
            <person name="Ohm R."/>
            <person name="Pangilinan J."/>
            <person name="Park H.-J."/>
            <person name="Ramirez L."/>
            <person name="Alfaro M."/>
            <person name="Sun H."/>
            <person name="Tritt A."/>
            <person name="Yoshinaga Y."/>
            <person name="Zwiers L.-H."/>
            <person name="Turgeon B."/>
            <person name="Goodwin S."/>
            <person name="Spatafora J."/>
            <person name="Crous P."/>
            <person name="Grigoriev I."/>
        </authorList>
    </citation>
    <scope>NUCLEOTIDE SEQUENCE</scope>
    <source>
        <strain evidence="8">CBS 122681</strain>
    </source>
</reference>
<evidence type="ECO:0000256" key="7">
    <source>
        <dbReference type="SAM" id="Phobius"/>
    </source>
</evidence>
<feature type="transmembrane region" description="Helical" evidence="7">
    <location>
        <begin position="288"/>
        <end position="308"/>
    </location>
</feature>
<accession>A0A6A6T9B9</accession>
<feature type="binding site" evidence="6">
    <location>
        <position position="138"/>
    </location>
    <ligand>
        <name>Zn(2+)</name>
        <dbReference type="ChEBI" id="CHEBI:29105"/>
    </ligand>
</feature>
<comment type="subcellular location">
    <subcellularLocation>
        <location evidence="1">Membrane</location>
        <topology evidence="1">Multi-pass membrane protein</topology>
    </subcellularLocation>
</comment>
<feature type="transmembrane region" description="Helical" evidence="7">
    <location>
        <begin position="118"/>
        <end position="140"/>
    </location>
</feature>
<feature type="transmembrane region" description="Helical" evidence="7">
    <location>
        <begin position="217"/>
        <end position="238"/>
    </location>
</feature>
<keyword evidence="3 7" id="KW-0812">Transmembrane</keyword>
<dbReference type="InterPro" id="IPR004254">
    <property type="entry name" value="AdipoR/HlyIII-related"/>
</dbReference>
<evidence type="ECO:0000256" key="5">
    <source>
        <dbReference type="ARBA" id="ARBA00023136"/>
    </source>
</evidence>
<evidence type="ECO:0000256" key="6">
    <source>
        <dbReference type="PIRSR" id="PIRSR604254-1"/>
    </source>
</evidence>
<dbReference type="AlphaFoldDB" id="A0A6A6T9B9"/>
<feature type="transmembrane region" description="Helical" evidence="7">
    <location>
        <begin position="88"/>
        <end position="112"/>
    </location>
</feature>
<dbReference type="EMBL" id="MU004349">
    <property type="protein sequence ID" value="KAF2655458.1"/>
    <property type="molecule type" value="Genomic_DNA"/>
</dbReference>
<evidence type="ECO:0000256" key="1">
    <source>
        <dbReference type="ARBA" id="ARBA00004141"/>
    </source>
</evidence>
<feature type="binding site" evidence="6">
    <location>
        <position position="290"/>
    </location>
    <ligand>
        <name>Zn(2+)</name>
        <dbReference type="ChEBI" id="CHEBI:29105"/>
    </ligand>
</feature>
<dbReference type="GO" id="GO:0006882">
    <property type="term" value="P:intracellular zinc ion homeostasis"/>
    <property type="evidence" value="ECO:0007669"/>
    <property type="project" value="TreeGrafter"/>
</dbReference>
<keyword evidence="6" id="KW-0862">Zinc</keyword>
<gene>
    <name evidence="8" type="ORF">K491DRAFT_678890</name>
</gene>